<name>E7GR90_CLOS6</name>
<dbReference type="Pfam" id="PF01478">
    <property type="entry name" value="Peptidase_A24"/>
    <property type="match status" value="1"/>
</dbReference>
<feature type="transmembrane region" description="Helical" evidence="7">
    <location>
        <begin position="151"/>
        <end position="171"/>
    </location>
</feature>
<feature type="transmembrane region" description="Helical" evidence="7">
    <location>
        <begin position="102"/>
        <end position="120"/>
    </location>
</feature>
<keyword evidence="4 7" id="KW-0812">Transmembrane</keyword>
<proteinExistence type="inferred from homology"/>
<comment type="caution">
    <text evidence="10">The sequence shown here is derived from an EMBL/GenBank/DDBJ whole genome shotgun (WGS) entry which is preliminary data.</text>
</comment>
<feature type="domain" description="Prepilin type IV endopeptidase peptidase" evidence="8">
    <location>
        <begin position="109"/>
        <end position="210"/>
    </location>
</feature>
<dbReference type="Proteomes" id="UP000002970">
    <property type="component" value="Unassembled WGS sequence"/>
</dbReference>
<feature type="transmembrane region" description="Helical" evidence="7">
    <location>
        <begin position="183"/>
        <end position="214"/>
    </location>
</feature>
<comment type="similarity">
    <text evidence="2">Belongs to the peptidase A24 family.</text>
</comment>
<dbReference type="InterPro" id="IPR010627">
    <property type="entry name" value="Prepilin_pept_A24_N"/>
</dbReference>
<dbReference type="Pfam" id="PF06750">
    <property type="entry name" value="A24_N_bact"/>
    <property type="match status" value="1"/>
</dbReference>
<dbReference type="GO" id="GO:0005886">
    <property type="term" value="C:plasma membrane"/>
    <property type="evidence" value="ECO:0007669"/>
    <property type="project" value="UniProtKB-SubCell"/>
</dbReference>
<comment type="subcellular location">
    <subcellularLocation>
        <location evidence="1">Cell membrane</location>
        <topology evidence="1">Multi-pass membrane protein</topology>
    </subcellularLocation>
</comment>
<evidence type="ECO:0000256" key="4">
    <source>
        <dbReference type="ARBA" id="ARBA00022692"/>
    </source>
</evidence>
<dbReference type="STRING" id="1512.GCA_900049235_03698"/>
<feature type="transmembrane region" description="Helical" evidence="7">
    <location>
        <begin position="127"/>
        <end position="145"/>
    </location>
</feature>
<evidence type="ECO:0000313" key="11">
    <source>
        <dbReference type="Proteomes" id="UP000002970"/>
    </source>
</evidence>
<dbReference type="Gene3D" id="1.20.120.1220">
    <property type="match status" value="1"/>
</dbReference>
<evidence type="ECO:0000259" key="8">
    <source>
        <dbReference type="Pfam" id="PF01478"/>
    </source>
</evidence>
<keyword evidence="11" id="KW-1185">Reference proteome</keyword>
<dbReference type="InterPro" id="IPR000045">
    <property type="entry name" value="Prepilin_IV_endopep_pep"/>
</dbReference>
<dbReference type="PANTHER" id="PTHR30487">
    <property type="entry name" value="TYPE 4 PREPILIN-LIKE PROTEINS LEADER PEPTIDE-PROCESSING ENZYME"/>
    <property type="match status" value="1"/>
</dbReference>
<dbReference type="HOGENOM" id="CLU_057101_0_1_9"/>
<dbReference type="PANTHER" id="PTHR30487:SF0">
    <property type="entry name" value="PREPILIN LEADER PEPTIDASE_N-METHYLTRANSFERASE-RELATED"/>
    <property type="match status" value="1"/>
</dbReference>
<keyword evidence="6 7" id="KW-0472">Membrane</keyword>
<sequence length="252" mass="28357">MSTFLDFKNYNMFFLFAITIGSFLNVCIYRIPRGEDIVHTNSHCMNCGYKLAWYDLIPIFSWIFLRGRCRKCGEKISVQYPLIELANGLLWVGLIYKNGFTVTGICYAIAASSLLVLSVIDWRTFEIPVGCNIVIGTAGLVNLWFNRQDWLTYMIGLICVSGLLLLILLLSKGRAMGGGDVKLMAAAGLLLGWQNVILAFACGCILGSVIHLVLMKIQGKERMLAFGPYLSAGIWFSMMWGQELIQWYINQF</sequence>
<dbReference type="RefSeq" id="WP_003502873.1">
    <property type="nucleotide sequence ID" value="NZ_GL834314.1"/>
</dbReference>
<dbReference type="InterPro" id="IPR050882">
    <property type="entry name" value="Prepilin_peptidase/N-MTase"/>
</dbReference>
<dbReference type="eggNOG" id="COG1989">
    <property type="taxonomic scope" value="Bacteria"/>
</dbReference>
<evidence type="ECO:0000313" key="10">
    <source>
        <dbReference type="EMBL" id="EGA92714.1"/>
    </source>
</evidence>
<dbReference type="GO" id="GO:0004190">
    <property type="term" value="F:aspartic-type endopeptidase activity"/>
    <property type="evidence" value="ECO:0007669"/>
    <property type="project" value="InterPro"/>
</dbReference>
<evidence type="ECO:0000256" key="2">
    <source>
        <dbReference type="ARBA" id="ARBA00005801"/>
    </source>
</evidence>
<organism evidence="10 11">
    <name type="scientific">Clostridium symbiosum (strain WAL-14163)</name>
    <dbReference type="NCBI Taxonomy" id="742740"/>
    <lineage>
        <taxon>Bacteria</taxon>
        <taxon>Bacillati</taxon>
        <taxon>Bacillota</taxon>
        <taxon>Clostridia</taxon>
        <taxon>Lachnospirales</taxon>
        <taxon>Lachnospiraceae</taxon>
        <taxon>Otoolea</taxon>
    </lineage>
</organism>
<evidence type="ECO:0000256" key="5">
    <source>
        <dbReference type="ARBA" id="ARBA00022989"/>
    </source>
</evidence>
<feature type="transmembrane region" description="Helical" evidence="7">
    <location>
        <begin position="12"/>
        <end position="31"/>
    </location>
</feature>
<evidence type="ECO:0000256" key="6">
    <source>
        <dbReference type="ARBA" id="ARBA00023136"/>
    </source>
</evidence>
<feature type="domain" description="Prepilin peptidase A24 N-terminal" evidence="9">
    <location>
        <begin position="15"/>
        <end position="96"/>
    </location>
</feature>
<dbReference type="EMBL" id="ADLQ01000077">
    <property type="protein sequence ID" value="EGA92714.1"/>
    <property type="molecule type" value="Genomic_DNA"/>
</dbReference>
<evidence type="ECO:0000256" key="1">
    <source>
        <dbReference type="ARBA" id="ARBA00004651"/>
    </source>
</evidence>
<protein>
    <submittedName>
        <fullName evidence="10">Prepilin peptidase</fullName>
    </submittedName>
</protein>
<dbReference type="MEROPS" id="A24.019"/>
<gene>
    <name evidence="10" type="ORF">HMPREF9474_03435</name>
</gene>
<evidence type="ECO:0000256" key="3">
    <source>
        <dbReference type="ARBA" id="ARBA00022475"/>
    </source>
</evidence>
<dbReference type="AlphaFoldDB" id="E7GR90"/>
<keyword evidence="5 7" id="KW-1133">Transmembrane helix</keyword>
<dbReference type="GO" id="GO:0006465">
    <property type="term" value="P:signal peptide processing"/>
    <property type="evidence" value="ECO:0007669"/>
    <property type="project" value="TreeGrafter"/>
</dbReference>
<keyword evidence="3" id="KW-1003">Cell membrane</keyword>
<evidence type="ECO:0000256" key="7">
    <source>
        <dbReference type="SAM" id="Phobius"/>
    </source>
</evidence>
<accession>E7GR90</accession>
<reference evidence="10 11" key="1">
    <citation type="submission" date="2010-12" db="EMBL/GenBank/DDBJ databases">
        <title>The Genome Sequence of Clostridium symbiosum strain WAL-14163.</title>
        <authorList>
            <person name="Earl A."/>
            <person name="Ward D."/>
            <person name="Feldgarden M."/>
            <person name="Gevers D."/>
            <person name="Finegold S.M."/>
            <person name="Summanen P.H."/>
            <person name="Molitoris D.R."/>
            <person name="Vaisanen M.L."/>
            <person name="Daigneault M."/>
            <person name="Young S.K."/>
            <person name="Zeng Q."/>
            <person name="Gargeya S."/>
            <person name="Fitzgerald M."/>
            <person name="Haas B."/>
            <person name="Abouelleil A."/>
            <person name="Alvarado L."/>
            <person name="Arachchi H.M."/>
            <person name="Berlin A."/>
            <person name="Brown A."/>
            <person name="Chapman S.B."/>
            <person name="Chen Z."/>
            <person name="Dunbar C."/>
            <person name="Freedman E."/>
            <person name="Gearin G."/>
            <person name="Gellesch M."/>
            <person name="Goldberg J."/>
            <person name="Griggs A."/>
            <person name="Gujja S."/>
            <person name="Heilman E."/>
            <person name="Heiman D."/>
            <person name="Howarth C."/>
            <person name="Larson L."/>
            <person name="Lui A."/>
            <person name="MacDonald P.J.P."/>
            <person name="Mehta T."/>
            <person name="Montmayeur A."/>
            <person name="Murphy C."/>
            <person name="Neiman D."/>
            <person name="Pearson M."/>
            <person name="Priest M."/>
            <person name="Roberts A."/>
            <person name="Saif S."/>
            <person name="Shea T."/>
            <person name="Shenoy N."/>
            <person name="Sisk P."/>
            <person name="Stolte C."/>
            <person name="Sykes S."/>
            <person name="White J."/>
            <person name="Yandava C."/>
            <person name="Nusbaum C."/>
            <person name="Birren B."/>
        </authorList>
    </citation>
    <scope>NUCLEOTIDE SEQUENCE [LARGE SCALE GENOMIC DNA]</scope>
    <source>
        <strain evidence="10 11">WAL-14163</strain>
    </source>
</reference>
<feature type="transmembrane region" description="Helical" evidence="7">
    <location>
        <begin position="226"/>
        <end position="249"/>
    </location>
</feature>
<evidence type="ECO:0000259" key="9">
    <source>
        <dbReference type="Pfam" id="PF06750"/>
    </source>
</evidence>